<name>A0ABT7XKF2_9NEIS</name>
<comment type="subunit">
    <text evidence="4 6">The basal body constitutes a major portion of the flagellar organelle and consists of five rings (E,L,P,S, and M) mounted on a central rod. The rod consists of about 26 subunits of FlgG in the distal portion, and FlgB, FlgC and FlgF are thought to build up the proximal portion of the rod with about 6 subunits each.</text>
</comment>
<evidence type="ECO:0000256" key="6">
    <source>
        <dbReference type="RuleBase" id="RU362116"/>
    </source>
</evidence>
<sequence length="245" mass="25682">MLFLAMNGAKHVDMQQTTTSNNLANVHTIGFKADMVAFRALPVVGQGAPTRTYVVDSTVGHNMTAGSMQQTGSDNDFAVGTAGFFAVQAPDGSEAYTRDGGFVVDDAGMMRTRSGLPIMSDTGPITVPQGMKINVASDGTVSAFPVDQGQTPIVPQTVAQIKLVNPGDRAVYKGGDGLFHLQGGGVAQADANVSLVPGSLENSNVNAVDSLVQMISHGRQFDLNIKMMQTADEDDKHANQILAIN</sequence>
<dbReference type="Pfam" id="PF06429">
    <property type="entry name" value="Flg_bbr_C"/>
    <property type="match status" value="1"/>
</dbReference>
<keyword evidence="9" id="KW-0969">Cilium</keyword>
<dbReference type="NCBIfam" id="TIGR03506">
    <property type="entry name" value="FlgEFG_subfam"/>
    <property type="match status" value="1"/>
</dbReference>
<dbReference type="PANTHER" id="PTHR30435:SF18">
    <property type="entry name" value="FLAGELLAR BASAL-BODY ROD PROTEIN FLGF"/>
    <property type="match status" value="1"/>
</dbReference>
<evidence type="ECO:0000259" key="8">
    <source>
        <dbReference type="Pfam" id="PF22692"/>
    </source>
</evidence>
<evidence type="ECO:0000313" key="10">
    <source>
        <dbReference type="Proteomes" id="UP001168540"/>
    </source>
</evidence>
<organism evidence="9 10">
    <name type="scientific">Crenobacter oryzisoli</name>
    <dbReference type="NCBI Taxonomy" id="3056844"/>
    <lineage>
        <taxon>Bacteria</taxon>
        <taxon>Pseudomonadati</taxon>
        <taxon>Pseudomonadota</taxon>
        <taxon>Betaproteobacteria</taxon>
        <taxon>Neisseriales</taxon>
        <taxon>Neisseriaceae</taxon>
        <taxon>Crenobacter</taxon>
    </lineage>
</organism>
<dbReference type="RefSeq" id="WP_289828827.1">
    <property type="nucleotide sequence ID" value="NZ_JAUEDK010000006.1"/>
</dbReference>
<dbReference type="Proteomes" id="UP001168540">
    <property type="component" value="Unassembled WGS sequence"/>
</dbReference>
<dbReference type="InterPro" id="IPR037925">
    <property type="entry name" value="FlgE/F/G-like"/>
</dbReference>
<dbReference type="InterPro" id="IPR053967">
    <property type="entry name" value="LlgE_F_G-like_D1"/>
</dbReference>
<evidence type="ECO:0000256" key="5">
    <source>
        <dbReference type="ARBA" id="ARBA00040228"/>
    </source>
</evidence>
<gene>
    <name evidence="9" type="ORF">QU481_05110</name>
</gene>
<keyword evidence="10" id="KW-1185">Reference proteome</keyword>
<dbReference type="Pfam" id="PF22692">
    <property type="entry name" value="LlgE_F_G_D1"/>
    <property type="match status" value="1"/>
</dbReference>
<reference evidence="9" key="1">
    <citation type="submission" date="2023-06" db="EMBL/GenBank/DDBJ databases">
        <authorList>
            <person name="Zhang S."/>
        </authorList>
    </citation>
    <scope>NUCLEOTIDE SEQUENCE</scope>
    <source>
        <strain evidence="9">SG2303</strain>
    </source>
</reference>
<keyword evidence="9" id="KW-0282">Flagellum</keyword>
<keyword evidence="9" id="KW-0966">Cell projection</keyword>
<evidence type="ECO:0000256" key="2">
    <source>
        <dbReference type="ARBA" id="ARBA00009677"/>
    </source>
</evidence>
<dbReference type="SUPFAM" id="SSF117143">
    <property type="entry name" value="Flagellar hook protein flgE"/>
    <property type="match status" value="1"/>
</dbReference>
<accession>A0ABT7XKF2</accession>
<feature type="domain" description="Flagellar hook protein FlgE/F/G-like D1" evidence="8">
    <location>
        <begin position="82"/>
        <end position="143"/>
    </location>
</feature>
<comment type="similarity">
    <text evidence="2 6">Belongs to the flagella basal body rod proteins family.</text>
</comment>
<protein>
    <recommendedName>
        <fullName evidence="5 6">Flagellar basal-body rod protein FlgF</fullName>
    </recommendedName>
</protein>
<keyword evidence="3 6" id="KW-0975">Bacterial flagellum</keyword>
<feature type="domain" description="Flagellar basal-body/hook protein C-terminal" evidence="7">
    <location>
        <begin position="197"/>
        <end position="241"/>
    </location>
</feature>
<dbReference type="InterPro" id="IPR020013">
    <property type="entry name" value="Flagellar_FlgE/F/G"/>
</dbReference>
<dbReference type="NCBIfam" id="NF009280">
    <property type="entry name" value="PRK12640.1"/>
    <property type="match status" value="1"/>
</dbReference>
<evidence type="ECO:0000313" key="9">
    <source>
        <dbReference type="EMBL" id="MDN0074269.1"/>
    </source>
</evidence>
<evidence type="ECO:0000259" key="7">
    <source>
        <dbReference type="Pfam" id="PF06429"/>
    </source>
</evidence>
<evidence type="ECO:0000256" key="1">
    <source>
        <dbReference type="ARBA" id="ARBA00004117"/>
    </source>
</evidence>
<comment type="caution">
    <text evidence="9">The sequence shown here is derived from an EMBL/GenBank/DDBJ whole genome shotgun (WGS) entry which is preliminary data.</text>
</comment>
<dbReference type="EMBL" id="JAUEDK010000006">
    <property type="protein sequence ID" value="MDN0074269.1"/>
    <property type="molecule type" value="Genomic_DNA"/>
</dbReference>
<comment type="subcellular location">
    <subcellularLocation>
        <location evidence="1 6">Bacterial flagellum basal body</location>
    </subcellularLocation>
</comment>
<evidence type="ECO:0000256" key="4">
    <source>
        <dbReference type="ARBA" id="ARBA00038560"/>
    </source>
</evidence>
<dbReference type="InterPro" id="IPR010930">
    <property type="entry name" value="Flg_bb/hook_C_dom"/>
</dbReference>
<evidence type="ECO:0000256" key="3">
    <source>
        <dbReference type="ARBA" id="ARBA00023143"/>
    </source>
</evidence>
<dbReference type="PANTHER" id="PTHR30435">
    <property type="entry name" value="FLAGELLAR PROTEIN"/>
    <property type="match status" value="1"/>
</dbReference>
<proteinExistence type="inferred from homology"/>